<dbReference type="CDD" id="cd03221">
    <property type="entry name" value="ABCF_EF-3"/>
    <property type="match status" value="2"/>
</dbReference>
<evidence type="ECO:0000256" key="2">
    <source>
        <dbReference type="ARBA" id="ARBA00022840"/>
    </source>
</evidence>
<reference evidence="5 6" key="1">
    <citation type="submission" date="2016-01" db="EMBL/GenBank/DDBJ databases">
        <title>Draft Genome Sequences of Seven Thermophilic Sporeformers Isolated from Foods.</title>
        <authorList>
            <person name="Berendsen E.M."/>
            <person name="Wells-Bennik M.H."/>
            <person name="Krawcyk A.O."/>
            <person name="De Jong A."/>
            <person name="Holsappel S."/>
            <person name="Eijlander R.T."/>
            <person name="Kuipers O.P."/>
        </authorList>
    </citation>
    <scope>NUCLEOTIDE SEQUENCE [LARGE SCALE GENOMIC DNA]</scope>
    <source>
        <strain evidence="5 6">B4135</strain>
    </source>
</reference>
<dbReference type="RefSeq" id="WP_153017643.1">
    <property type="nucleotide sequence ID" value="NZ_LQYT01000056.1"/>
</dbReference>
<dbReference type="FunFam" id="3.40.50.300:FF:000011">
    <property type="entry name" value="Putative ABC transporter ATP-binding component"/>
    <property type="match status" value="1"/>
</dbReference>
<gene>
    <name evidence="5" type="ORF">B4135_2490</name>
</gene>
<dbReference type="Pfam" id="PF00005">
    <property type="entry name" value="ABC_tran"/>
    <property type="match status" value="2"/>
</dbReference>
<proteinExistence type="predicted"/>
<sequence length="608" mass="69482">MFLLKLEKAAMEIGGNRLFENVDLEIKENERVALIGENGIGKTTLLKGILGLVPFHSGNIYFGVEKSKIGIMPQDMPENLALTAKEWVMEGHPNYPLKKELDRCAELLAKGNDPNAVEIYNRRLQRYLDAGGYEWEAEMENLLKRFGISEDLWDVPAGSLSGGQKTRLKLAKSVRHSPELLLLDEPTNHLDLETVRWLENWLSRFPGSVLFISHEREFIDHTATVTYELTKAGTKKYAGGYSSYKRQKEQEMKSLQHLYEKQEQERKKLTETIARYKTWYERANAKAGVRNPYAQKKAAKQAAKFKAKERALERLEARKIEKPEEPERISASLEAADFSGKQMLQMNDVSFSYGKRRVLEKVNLHIARGDRIAVVGKNGSGKTTLLKLLTGELAPGSGTVTRSPQLKIGQFFQELENLHPDRTILDEILSLPEMKSAEARTILACFLFRRDTVYKKIRDLSMGEKCRVAFVKLYFSSANLLVLDEPVNYFDIPARERVEEALEQFPGSIVLVAHDPYLLRKVSNKVVHIENGKAAVFSGGYAEWENRRSLSPSAQILANEWERLKLQYEQLITQESGDPEEEEERMKQLKRIQREMEQLQKKMDDAGS</sequence>
<dbReference type="PANTHER" id="PTHR42855:SF2">
    <property type="entry name" value="DRUG RESISTANCE ABC TRANSPORTER,ATP-BINDING PROTEIN"/>
    <property type="match status" value="1"/>
</dbReference>
<keyword evidence="1" id="KW-0547">Nucleotide-binding</keyword>
<dbReference type="GO" id="GO:0005524">
    <property type="term" value="F:ATP binding"/>
    <property type="evidence" value="ECO:0007669"/>
    <property type="project" value="UniProtKB-KW"/>
</dbReference>
<evidence type="ECO:0000259" key="4">
    <source>
        <dbReference type="PROSITE" id="PS50893"/>
    </source>
</evidence>
<evidence type="ECO:0000256" key="1">
    <source>
        <dbReference type="ARBA" id="ARBA00022741"/>
    </source>
</evidence>
<keyword evidence="2" id="KW-0067">ATP-binding</keyword>
<dbReference type="SMART" id="SM00382">
    <property type="entry name" value="AAA"/>
    <property type="match status" value="2"/>
</dbReference>
<dbReference type="InterPro" id="IPR032781">
    <property type="entry name" value="ABC_tran_Xtn"/>
</dbReference>
<protein>
    <recommendedName>
        <fullName evidence="4">ABC transporter domain-containing protein</fullName>
    </recommendedName>
</protein>
<dbReference type="STRING" id="301148.B4135_2490"/>
<dbReference type="Proteomes" id="UP000075683">
    <property type="component" value="Unassembled WGS sequence"/>
</dbReference>
<dbReference type="PROSITE" id="PS50893">
    <property type="entry name" value="ABC_TRANSPORTER_2"/>
    <property type="match status" value="2"/>
</dbReference>
<dbReference type="Pfam" id="PF12848">
    <property type="entry name" value="ABC_tran_Xtn"/>
    <property type="match status" value="1"/>
</dbReference>
<dbReference type="OrthoDB" id="9760950at2"/>
<evidence type="ECO:0000313" key="6">
    <source>
        <dbReference type="Proteomes" id="UP000075683"/>
    </source>
</evidence>
<feature type="coiled-coil region" evidence="3">
    <location>
        <begin position="245"/>
        <end position="272"/>
    </location>
</feature>
<comment type="caution">
    <text evidence="5">The sequence shown here is derived from an EMBL/GenBank/DDBJ whole genome shotgun (WGS) entry which is preliminary data.</text>
</comment>
<dbReference type="NCBIfam" id="NF000355">
    <property type="entry name" value="ribo_prot_ABC_F"/>
    <property type="match status" value="1"/>
</dbReference>
<dbReference type="InterPro" id="IPR051309">
    <property type="entry name" value="ABCF_ATPase"/>
</dbReference>
<dbReference type="SUPFAM" id="SSF52540">
    <property type="entry name" value="P-loop containing nucleoside triphosphate hydrolases"/>
    <property type="match status" value="2"/>
</dbReference>
<evidence type="ECO:0000313" key="5">
    <source>
        <dbReference type="EMBL" id="KYD17468.1"/>
    </source>
</evidence>
<feature type="domain" description="ABC transporter" evidence="4">
    <location>
        <begin position="4"/>
        <end position="256"/>
    </location>
</feature>
<dbReference type="EMBL" id="LQYT01000056">
    <property type="protein sequence ID" value="KYD17468.1"/>
    <property type="molecule type" value="Genomic_DNA"/>
</dbReference>
<dbReference type="InterPro" id="IPR003593">
    <property type="entry name" value="AAA+_ATPase"/>
</dbReference>
<dbReference type="InterPro" id="IPR003439">
    <property type="entry name" value="ABC_transporter-like_ATP-bd"/>
</dbReference>
<accession>A0A150LYY0</accession>
<feature type="domain" description="ABC transporter" evidence="4">
    <location>
        <begin position="344"/>
        <end position="556"/>
    </location>
</feature>
<dbReference type="PROSITE" id="PS00211">
    <property type="entry name" value="ABC_TRANSPORTER_1"/>
    <property type="match status" value="1"/>
</dbReference>
<name>A0A150LYY0_9BACI</name>
<dbReference type="GO" id="GO:0016887">
    <property type="term" value="F:ATP hydrolysis activity"/>
    <property type="evidence" value="ECO:0007669"/>
    <property type="project" value="InterPro"/>
</dbReference>
<dbReference type="InterPro" id="IPR027417">
    <property type="entry name" value="P-loop_NTPase"/>
</dbReference>
<dbReference type="PANTHER" id="PTHR42855">
    <property type="entry name" value="ABC TRANSPORTER ATP-BINDING SUBUNIT"/>
    <property type="match status" value="1"/>
</dbReference>
<dbReference type="AlphaFoldDB" id="A0A150LYY0"/>
<dbReference type="InterPro" id="IPR017871">
    <property type="entry name" value="ABC_transporter-like_CS"/>
</dbReference>
<dbReference type="PATRIC" id="fig|301148.3.peg.4026"/>
<evidence type="ECO:0000256" key="3">
    <source>
        <dbReference type="SAM" id="Coils"/>
    </source>
</evidence>
<dbReference type="Gene3D" id="3.40.50.300">
    <property type="entry name" value="P-loop containing nucleotide triphosphate hydrolases"/>
    <property type="match status" value="2"/>
</dbReference>
<organism evidence="5 6">
    <name type="scientific">Caldibacillus debilis</name>
    <dbReference type="NCBI Taxonomy" id="301148"/>
    <lineage>
        <taxon>Bacteria</taxon>
        <taxon>Bacillati</taxon>
        <taxon>Bacillota</taxon>
        <taxon>Bacilli</taxon>
        <taxon>Bacillales</taxon>
        <taxon>Bacillaceae</taxon>
        <taxon>Caldibacillus</taxon>
    </lineage>
</organism>
<keyword evidence="3" id="KW-0175">Coiled coil</keyword>